<sequence>AESDFLFYFLSSAEQSPVSDPQVKVEFHNGMFKFSFSYPENVTDFSMTLLKGEERQKICALHMDNGMPISESNNSYCKLEYSGESMSFVLKDLESKHAGIYICCLQILLPAPYIDCRVNETYLYIYDSETCFVSEMISWMLIGITVFSMVFCICCVIYFLCLQTRKGEFNSHEYNSEYMPMAAVNAARKPILYRNSHNLEVQQS</sequence>
<keyword evidence="6 12" id="KW-1133">Transmembrane helix</keyword>
<dbReference type="InterPro" id="IPR013106">
    <property type="entry name" value="Ig_V-set"/>
</dbReference>
<evidence type="ECO:0000256" key="12">
    <source>
        <dbReference type="SAM" id="Phobius"/>
    </source>
</evidence>
<dbReference type="Pfam" id="PF15910">
    <property type="entry name" value="V-set_2"/>
    <property type="match status" value="1"/>
</dbReference>
<keyword evidence="10" id="KW-0393">Immunoglobulin domain</keyword>
<keyword evidence="3" id="KW-1003">Cell membrane</keyword>
<evidence type="ECO:0000256" key="5">
    <source>
        <dbReference type="ARBA" id="ARBA00022729"/>
    </source>
</evidence>
<dbReference type="PANTHER" id="PTHR20904:SF0">
    <property type="entry name" value="INDUCIBLE T-CELL COSTIMULATOR"/>
    <property type="match status" value="1"/>
</dbReference>
<dbReference type="Gene3D" id="2.60.40.10">
    <property type="entry name" value="Immunoglobulins"/>
    <property type="match status" value="1"/>
</dbReference>
<keyword evidence="8" id="KW-1015">Disulfide bond</keyword>
<evidence type="ECO:0000256" key="3">
    <source>
        <dbReference type="ARBA" id="ARBA00022475"/>
    </source>
</evidence>
<evidence type="ECO:0000256" key="9">
    <source>
        <dbReference type="ARBA" id="ARBA00023180"/>
    </source>
</evidence>
<dbReference type="PANTHER" id="PTHR20904">
    <property type="entry name" value="INDUCIBLE T-CELL COSTIMULATOR ICOS"/>
    <property type="match status" value="1"/>
</dbReference>
<keyword evidence="15" id="KW-1185">Reference proteome</keyword>
<feature type="domain" description="Immunoglobulin V-set" evidence="13">
    <location>
        <begin position="26"/>
        <end position="128"/>
    </location>
</feature>
<dbReference type="GO" id="GO:0031295">
    <property type="term" value="P:T cell costimulation"/>
    <property type="evidence" value="ECO:0007669"/>
    <property type="project" value="InterPro"/>
</dbReference>
<feature type="transmembrane region" description="Helical" evidence="12">
    <location>
        <begin position="136"/>
        <end position="161"/>
    </location>
</feature>
<dbReference type="GO" id="GO:0005886">
    <property type="term" value="C:plasma membrane"/>
    <property type="evidence" value="ECO:0007669"/>
    <property type="project" value="UniProtKB-SubCell"/>
</dbReference>
<reference evidence="14" key="2">
    <citation type="submission" date="2025-09" db="UniProtKB">
        <authorList>
            <consortium name="Ensembl"/>
        </authorList>
    </citation>
    <scope>IDENTIFICATION</scope>
</reference>
<organism evidence="14 15">
    <name type="scientific">Pelusios castaneus</name>
    <name type="common">West African mud turtle</name>
    <dbReference type="NCBI Taxonomy" id="367368"/>
    <lineage>
        <taxon>Eukaryota</taxon>
        <taxon>Metazoa</taxon>
        <taxon>Chordata</taxon>
        <taxon>Craniata</taxon>
        <taxon>Vertebrata</taxon>
        <taxon>Euteleostomi</taxon>
        <taxon>Archelosauria</taxon>
        <taxon>Testudinata</taxon>
        <taxon>Testudines</taxon>
        <taxon>Pleurodira</taxon>
        <taxon>Pelomedusidae</taxon>
        <taxon>Pelusios</taxon>
    </lineage>
</organism>
<keyword evidence="7 12" id="KW-0472">Membrane</keyword>
<evidence type="ECO:0000256" key="11">
    <source>
        <dbReference type="ARBA" id="ARBA00049688"/>
    </source>
</evidence>
<dbReference type="Ensembl" id="ENSPCET00000027889.1">
    <property type="protein sequence ID" value="ENSPCEP00000026987.1"/>
    <property type="gene ID" value="ENSPCEG00000020174.1"/>
</dbReference>
<evidence type="ECO:0000256" key="10">
    <source>
        <dbReference type="ARBA" id="ARBA00023319"/>
    </source>
</evidence>
<accession>A0A8C8T204</accession>
<evidence type="ECO:0000259" key="13">
    <source>
        <dbReference type="Pfam" id="PF15910"/>
    </source>
</evidence>
<keyword evidence="9" id="KW-0325">Glycoprotein</keyword>
<comment type="subunit">
    <text evidence="11">Homodimer; disulfide-linked. Interacts with ICOSLG. Interacts with PIK3R1. Interacts with TBK1; this interaction is critical for the maturation of T follicular regulatory cells.</text>
</comment>
<keyword evidence="4 12" id="KW-0812">Transmembrane</keyword>
<reference evidence="14" key="1">
    <citation type="submission" date="2025-08" db="UniProtKB">
        <authorList>
            <consortium name="Ensembl"/>
        </authorList>
    </citation>
    <scope>IDENTIFICATION</scope>
</reference>
<protein>
    <recommendedName>
        <fullName evidence="2">Inducible T-cell costimulator</fullName>
    </recommendedName>
</protein>
<proteinExistence type="predicted"/>
<dbReference type="InterPro" id="IPR039943">
    <property type="entry name" value="ICOS"/>
</dbReference>
<evidence type="ECO:0000313" key="15">
    <source>
        <dbReference type="Proteomes" id="UP000694393"/>
    </source>
</evidence>
<evidence type="ECO:0000256" key="1">
    <source>
        <dbReference type="ARBA" id="ARBA00004251"/>
    </source>
</evidence>
<evidence type="ECO:0000313" key="14">
    <source>
        <dbReference type="Ensembl" id="ENSPCEP00000026987.1"/>
    </source>
</evidence>
<dbReference type="GO" id="GO:0002517">
    <property type="term" value="P:T cell tolerance induction"/>
    <property type="evidence" value="ECO:0007669"/>
    <property type="project" value="TreeGrafter"/>
</dbReference>
<evidence type="ECO:0000256" key="6">
    <source>
        <dbReference type="ARBA" id="ARBA00022989"/>
    </source>
</evidence>
<evidence type="ECO:0000256" key="8">
    <source>
        <dbReference type="ARBA" id="ARBA00023157"/>
    </source>
</evidence>
<evidence type="ECO:0000256" key="7">
    <source>
        <dbReference type="ARBA" id="ARBA00023136"/>
    </source>
</evidence>
<evidence type="ECO:0000256" key="2">
    <source>
        <dbReference type="ARBA" id="ARBA00019739"/>
    </source>
</evidence>
<name>A0A8C8T204_9SAUR</name>
<dbReference type="GO" id="GO:0098609">
    <property type="term" value="P:cell-cell adhesion"/>
    <property type="evidence" value="ECO:0007669"/>
    <property type="project" value="TreeGrafter"/>
</dbReference>
<dbReference type="Proteomes" id="UP000694393">
    <property type="component" value="Unplaced"/>
</dbReference>
<keyword evidence="5" id="KW-0732">Signal</keyword>
<comment type="subcellular location">
    <subcellularLocation>
        <location evidence="1">Cell membrane</location>
        <topology evidence="1">Single-pass type I membrane protein</topology>
    </subcellularLocation>
</comment>
<dbReference type="AlphaFoldDB" id="A0A8C8T204"/>
<dbReference type="InterPro" id="IPR013783">
    <property type="entry name" value="Ig-like_fold"/>
</dbReference>
<evidence type="ECO:0000256" key="4">
    <source>
        <dbReference type="ARBA" id="ARBA00022692"/>
    </source>
</evidence>